<protein>
    <submittedName>
        <fullName evidence="2">Uncharacterized protein</fullName>
    </submittedName>
</protein>
<evidence type="ECO:0000313" key="2">
    <source>
        <dbReference type="EMBL" id="SVE57289.1"/>
    </source>
</evidence>
<feature type="region of interest" description="Disordered" evidence="1">
    <location>
        <begin position="156"/>
        <end position="202"/>
    </location>
</feature>
<evidence type="ECO:0000256" key="1">
    <source>
        <dbReference type="SAM" id="MobiDB-lite"/>
    </source>
</evidence>
<organism evidence="2">
    <name type="scientific">marine metagenome</name>
    <dbReference type="NCBI Taxonomy" id="408172"/>
    <lineage>
        <taxon>unclassified sequences</taxon>
        <taxon>metagenomes</taxon>
        <taxon>ecological metagenomes</taxon>
    </lineage>
</organism>
<feature type="compositionally biased region" description="Polar residues" evidence="1">
    <location>
        <begin position="1"/>
        <end position="29"/>
    </location>
</feature>
<name>A0A383EKX7_9ZZZZ</name>
<feature type="non-terminal residue" evidence="2">
    <location>
        <position position="202"/>
    </location>
</feature>
<feature type="region of interest" description="Disordered" evidence="1">
    <location>
        <begin position="1"/>
        <end position="35"/>
    </location>
</feature>
<reference evidence="2" key="1">
    <citation type="submission" date="2018-05" db="EMBL/GenBank/DDBJ databases">
        <authorList>
            <person name="Lanie J.A."/>
            <person name="Ng W.-L."/>
            <person name="Kazmierczak K.M."/>
            <person name="Andrzejewski T.M."/>
            <person name="Davidsen T.M."/>
            <person name="Wayne K.J."/>
            <person name="Tettelin H."/>
            <person name="Glass J.I."/>
            <person name="Rusch D."/>
            <person name="Podicherti R."/>
            <person name="Tsui H.-C.T."/>
            <person name="Winkler M.E."/>
        </authorList>
    </citation>
    <scope>NUCLEOTIDE SEQUENCE</scope>
</reference>
<feature type="compositionally biased region" description="Low complexity" evidence="1">
    <location>
        <begin position="158"/>
        <end position="171"/>
    </location>
</feature>
<dbReference type="EMBL" id="UINC01226698">
    <property type="protein sequence ID" value="SVE57289.1"/>
    <property type="molecule type" value="Genomic_DNA"/>
</dbReference>
<sequence>MINSRNSKFNELSSSISTGPQQMSAPTTPNKDRVPGVSYAEMFQEDQNYLQEINYYPVKYLSQPTENPNEVDGFPGSRHRGRAIFNTTLLNLSQLSELANIDLEITGDPYWFGTPNSIRKEENPEMRKAWADFELGSNMFFLLMNFPSTALTGMDLNSSATTPTESSSPLPDMGTGETGEAAENNAVVPEPWIKEANSLESI</sequence>
<accession>A0A383EKX7</accession>
<dbReference type="AlphaFoldDB" id="A0A383EKX7"/>
<gene>
    <name evidence="2" type="ORF">METZ01_LOCUS510143</name>
</gene>
<proteinExistence type="predicted"/>